<feature type="chain" id="PRO_5019011628" evidence="13">
    <location>
        <begin position="35"/>
        <end position="665"/>
    </location>
</feature>
<evidence type="ECO:0000256" key="11">
    <source>
        <dbReference type="PROSITE-ProRule" id="PRU01360"/>
    </source>
</evidence>
<comment type="subcellular location">
    <subcellularLocation>
        <location evidence="1 11">Cell outer membrane</location>
        <topology evidence="1 11">Multi-pass membrane protein</topology>
    </subcellularLocation>
</comment>
<evidence type="ECO:0000256" key="1">
    <source>
        <dbReference type="ARBA" id="ARBA00004571"/>
    </source>
</evidence>
<comment type="similarity">
    <text evidence="2">Belongs to the TonB-dependent receptor family. Hemoglobin/haptoglobin binding protein subfamily.</text>
</comment>
<dbReference type="CDD" id="cd01347">
    <property type="entry name" value="ligand_gated_channel"/>
    <property type="match status" value="1"/>
</dbReference>
<dbReference type="OrthoDB" id="9764669at2"/>
<accession>A0A433ZX66</accession>
<sequence>MYHNKIIKEKGMKSVKFSLAPLSAMVLLSFCAQAGTQGNNDDTIIVRSSTIESTTVNELADYGNKLQVITREEIQRSGPSSDLNQVLQQYVPGLYVSLGQGAYGYGKYSFMGGRSDDTLILIDGVRLNNRLFSGIYLDTLPLIAIDRIEVLQGAQSLSFGTQAISGVINIVTKKPTSEVLSGEFSVGADTDKGRYGEGYVEKAFDNDIGKTGLMAWVTRSKSDGYQPYRDSDYNGTIGQKKRGYDVTSVGVQVTQTIADAAQLQGFYQYTQADLDMVSPNHHRQAMNKRDHHLATVSFEHFLTQDTSYSIRAHLNDWNTRYDRSRYLADGSVDIQNDDSYWGFRDYGIQAQVKSYLFGDNEFVLGTDNQWYKGKDEVMKIETDTAKANALYLQVRPDIPVLPELKPSLGVRYERFEGGQDATVWMASTKYEVNEKLNLRGQVGTAFKLPNAEQLFVNDESKQTIGDANLKAETSKNIEAGFDYLTQWENGGAWQFGATAYAREINDLITTVKVGKYDKWVNGDGEIRTKGVVLSTKLNFDESWYVSGDITRNWLDTKNGATLNDIPELFTRGRVGYDAPAKQWGAELAARYVGELKSGNDTYGHYTVFDASAYLYVDHAQQHKFTLLVENLFDRDYPAGLTSNGLEKVDNLGRPLTAELRYTYRF</sequence>
<evidence type="ECO:0000256" key="5">
    <source>
        <dbReference type="ARBA" id="ARBA00022692"/>
    </source>
</evidence>
<comment type="caution">
    <text evidence="16">The sequence shown here is derived from an EMBL/GenBank/DDBJ whole genome shotgun (WGS) entry which is preliminary data.</text>
</comment>
<keyword evidence="3 11" id="KW-0813">Transport</keyword>
<keyword evidence="7 12" id="KW-0798">TonB box</keyword>
<dbReference type="InterPro" id="IPR037066">
    <property type="entry name" value="Plug_dom_sf"/>
</dbReference>
<dbReference type="InterPro" id="IPR012910">
    <property type="entry name" value="Plug_dom"/>
</dbReference>
<keyword evidence="9 16" id="KW-0675">Receptor</keyword>
<feature type="signal peptide" evidence="13">
    <location>
        <begin position="1"/>
        <end position="34"/>
    </location>
</feature>
<keyword evidence="8 11" id="KW-0472">Membrane</keyword>
<evidence type="ECO:0000259" key="14">
    <source>
        <dbReference type="Pfam" id="PF00593"/>
    </source>
</evidence>
<dbReference type="InterPro" id="IPR039426">
    <property type="entry name" value="TonB-dep_rcpt-like"/>
</dbReference>
<dbReference type="PROSITE" id="PS52016">
    <property type="entry name" value="TONB_DEPENDENT_REC_3"/>
    <property type="match status" value="1"/>
</dbReference>
<protein>
    <submittedName>
        <fullName evidence="16">TonB-dependent receptor</fullName>
    </submittedName>
</protein>
<dbReference type="Gene3D" id="2.40.170.20">
    <property type="entry name" value="TonB-dependent receptor, beta-barrel domain"/>
    <property type="match status" value="1"/>
</dbReference>
<evidence type="ECO:0000313" key="17">
    <source>
        <dbReference type="Proteomes" id="UP000286908"/>
    </source>
</evidence>
<dbReference type="GO" id="GO:0009279">
    <property type="term" value="C:cell outer membrane"/>
    <property type="evidence" value="ECO:0007669"/>
    <property type="project" value="UniProtKB-SubCell"/>
</dbReference>
<dbReference type="AlphaFoldDB" id="A0A433ZX66"/>
<dbReference type="GO" id="GO:0044718">
    <property type="term" value="P:siderophore transmembrane transport"/>
    <property type="evidence" value="ECO:0007669"/>
    <property type="project" value="TreeGrafter"/>
</dbReference>
<evidence type="ECO:0000256" key="7">
    <source>
        <dbReference type="ARBA" id="ARBA00023077"/>
    </source>
</evidence>
<dbReference type="PANTHER" id="PTHR30069:SF29">
    <property type="entry name" value="HEMOGLOBIN AND HEMOGLOBIN-HAPTOGLOBIN-BINDING PROTEIN 1-RELATED"/>
    <property type="match status" value="1"/>
</dbReference>
<evidence type="ECO:0000256" key="12">
    <source>
        <dbReference type="RuleBase" id="RU003357"/>
    </source>
</evidence>
<keyword evidence="6 13" id="KW-0732">Signal</keyword>
<dbReference type="Pfam" id="PF07715">
    <property type="entry name" value="Plug"/>
    <property type="match status" value="1"/>
</dbReference>
<evidence type="ECO:0000256" key="13">
    <source>
        <dbReference type="SAM" id="SignalP"/>
    </source>
</evidence>
<evidence type="ECO:0000256" key="8">
    <source>
        <dbReference type="ARBA" id="ARBA00023136"/>
    </source>
</evidence>
<keyword evidence="5 11" id="KW-0812">Transmembrane</keyword>
<evidence type="ECO:0000256" key="2">
    <source>
        <dbReference type="ARBA" id="ARBA00008143"/>
    </source>
</evidence>
<keyword evidence="4 11" id="KW-1134">Transmembrane beta strand</keyword>
<feature type="domain" description="TonB-dependent receptor-like beta-barrel" evidence="14">
    <location>
        <begin position="241"/>
        <end position="631"/>
    </location>
</feature>
<dbReference type="PANTHER" id="PTHR30069">
    <property type="entry name" value="TONB-DEPENDENT OUTER MEMBRANE RECEPTOR"/>
    <property type="match status" value="1"/>
</dbReference>
<evidence type="ECO:0000259" key="15">
    <source>
        <dbReference type="Pfam" id="PF07715"/>
    </source>
</evidence>
<proteinExistence type="inferred from homology"/>
<gene>
    <name evidence="16" type="ORF">CKG00_10125</name>
</gene>
<dbReference type="InterPro" id="IPR000531">
    <property type="entry name" value="Beta-barrel_TonB"/>
</dbReference>
<organism evidence="16 17">
    <name type="scientific">Morganella morganii</name>
    <name type="common">Proteus morganii</name>
    <dbReference type="NCBI Taxonomy" id="582"/>
    <lineage>
        <taxon>Bacteria</taxon>
        <taxon>Pseudomonadati</taxon>
        <taxon>Pseudomonadota</taxon>
        <taxon>Gammaproteobacteria</taxon>
        <taxon>Enterobacterales</taxon>
        <taxon>Morganellaceae</taxon>
        <taxon>Morganella</taxon>
    </lineage>
</organism>
<dbReference type="GO" id="GO:0015344">
    <property type="term" value="F:siderophore uptake transmembrane transporter activity"/>
    <property type="evidence" value="ECO:0007669"/>
    <property type="project" value="TreeGrafter"/>
</dbReference>
<evidence type="ECO:0000313" key="16">
    <source>
        <dbReference type="EMBL" id="RUT66696.1"/>
    </source>
</evidence>
<evidence type="ECO:0000256" key="4">
    <source>
        <dbReference type="ARBA" id="ARBA00022452"/>
    </source>
</evidence>
<dbReference type="EMBL" id="NRQY01000001">
    <property type="protein sequence ID" value="RUT66696.1"/>
    <property type="molecule type" value="Genomic_DNA"/>
</dbReference>
<name>A0A433ZX66_MORMO</name>
<evidence type="ECO:0000256" key="9">
    <source>
        <dbReference type="ARBA" id="ARBA00023170"/>
    </source>
</evidence>
<dbReference type="SUPFAM" id="SSF56935">
    <property type="entry name" value="Porins"/>
    <property type="match status" value="1"/>
</dbReference>
<dbReference type="Gene3D" id="2.170.130.10">
    <property type="entry name" value="TonB-dependent receptor, plug domain"/>
    <property type="match status" value="1"/>
</dbReference>
<dbReference type="Pfam" id="PF00593">
    <property type="entry name" value="TonB_dep_Rec_b-barrel"/>
    <property type="match status" value="1"/>
</dbReference>
<evidence type="ECO:0000256" key="10">
    <source>
        <dbReference type="ARBA" id="ARBA00023237"/>
    </source>
</evidence>
<keyword evidence="10 11" id="KW-0998">Cell outer membrane</keyword>
<evidence type="ECO:0000256" key="6">
    <source>
        <dbReference type="ARBA" id="ARBA00022729"/>
    </source>
</evidence>
<dbReference type="Proteomes" id="UP000286908">
    <property type="component" value="Unassembled WGS sequence"/>
</dbReference>
<feature type="domain" description="TonB-dependent receptor plug" evidence="15">
    <location>
        <begin position="63"/>
        <end position="167"/>
    </location>
</feature>
<reference evidence="16 17" key="1">
    <citation type="submission" date="2017-08" db="EMBL/GenBank/DDBJ databases">
        <title>Draft genome sequence of pheromone producing symbiont Morganella morganii, of the female New Zealand grass grub Costelytra giveni.</title>
        <authorList>
            <person name="Laugraud A."/>
            <person name="Young S.D."/>
            <person name="Hurst M.H."/>
        </authorList>
    </citation>
    <scope>NUCLEOTIDE SEQUENCE [LARGE SCALE GENOMIC DNA]</scope>
    <source>
        <strain evidence="16 17">MMsCG</strain>
    </source>
</reference>
<dbReference type="InterPro" id="IPR036942">
    <property type="entry name" value="Beta-barrel_TonB_sf"/>
</dbReference>
<evidence type="ECO:0000256" key="3">
    <source>
        <dbReference type="ARBA" id="ARBA00022448"/>
    </source>
</evidence>